<dbReference type="PANTHER" id="PTHR14167">
    <property type="entry name" value="SH3 DOMAIN-CONTAINING"/>
    <property type="match status" value="1"/>
</dbReference>
<dbReference type="PRINTS" id="PR00499">
    <property type="entry name" value="P67PHOX"/>
</dbReference>
<sequence length="68" mass="7659">MGIPGQILGPSCRGLYDFEAENASELPFSEGDVIRLIQQVDENWFEGELNGRRGYFPINYVEVITPLP</sequence>
<keyword evidence="1 2" id="KW-0728">SH3 domain</keyword>
<reference evidence="4 5" key="1">
    <citation type="submission" date="2015-03" db="EMBL/GenBank/DDBJ databases">
        <title>Draft genome of the nematode, Opisthorchis viverrini.</title>
        <authorList>
            <person name="Mitreva M."/>
        </authorList>
    </citation>
    <scope>NUCLEOTIDE SEQUENCE [LARGE SCALE GENOMIC DNA]</scope>
    <source>
        <strain evidence="4">Khon Kaen</strain>
    </source>
</reference>
<dbReference type="InterPro" id="IPR001452">
    <property type="entry name" value="SH3_domain"/>
</dbReference>
<dbReference type="PROSITE" id="PS50002">
    <property type="entry name" value="SH3"/>
    <property type="match status" value="1"/>
</dbReference>
<dbReference type="PRINTS" id="PR00452">
    <property type="entry name" value="SH3DOMAIN"/>
</dbReference>
<proteinExistence type="predicted"/>
<feature type="domain" description="SH3" evidence="3">
    <location>
        <begin position="7"/>
        <end position="66"/>
    </location>
</feature>
<accession>A0A1S8WX87</accession>
<dbReference type="Pfam" id="PF14604">
    <property type="entry name" value="SH3_9"/>
    <property type="match status" value="1"/>
</dbReference>
<protein>
    <submittedName>
        <fullName evidence="4">SH3 domain protein</fullName>
    </submittedName>
</protein>
<evidence type="ECO:0000313" key="4">
    <source>
        <dbReference type="EMBL" id="OON19021.1"/>
    </source>
</evidence>
<dbReference type="Gene3D" id="2.30.30.40">
    <property type="entry name" value="SH3 Domains"/>
    <property type="match status" value="1"/>
</dbReference>
<dbReference type="SMART" id="SM00326">
    <property type="entry name" value="SH3"/>
    <property type="match status" value="1"/>
</dbReference>
<evidence type="ECO:0000256" key="2">
    <source>
        <dbReference type="PROSITE-ProRule" id="PRU00192"/>
    </source>
</evidence>
<dbReference type="Proteomes" id="UP000243686">
    <property type="component" value="Unassembled WGS sequence"/>
</dbReference>
<dbReference type="EMBL" id="KV893657">
    <property type="protein sequence ID" value="OON19021.1"/>
    <property type="molecule type" value="Genomic_DNA"/>
</dbReference>
<organism evidence="4 5">
    <name type="scientific">Opisthorchis viverrini</name>
    <name type="common">Southeast Asian liver fluke</name>
    <dbReference type="NCBI Taxonomy" id="6198"/>
    <lineage>
        <taxon>Eukaryota</taxon>
        <taxon>Metazoa</taxon>
        <taxon>Spiralia</taxon>
        <taxon>Lophotrochozoa</taxon>
        <taxon>Platyhelminthes</taxon>
        <taxon>Trematoda</taxon>
        <taxon>Digenea</taxon>
        <taxon>Opisthorchiida</taxon>
        <taxon>Opisthorchiata</taxon>
        <taxon>Opisthorchiidae</taxon>
        <taxon>Opisthorchis</taxon>
    </lineage>
</organism>
<keyword evidence="5" id="KW-1185">Reference proteome</keyword>
<dbReference type="FunFam" id="2.30.30.40:FF:000072">
    <property type="entry name" value="Unconventional Myosin IB"/>
    <property type="match status" value="1"/>
</dbReference>
<name>A0A1S8WX87_OPIVI</name>
<dbReference type="PANTHER" id="PTHR14167:SF116">
    <property type="entry name" value="CAP, ISOFORM AC"/>
    <property type="match status" value="1"/>
</dbReference>
<dbReference type="InterPro" id="IPR036028">
    <property type="entry name" value="SH3-like_dom_sf"/>
</dbReference>
<evidence type="ECO:0000256" key="1">
    <source>
        <dbReference type="ARBA" id="ARBA00022443"/>
    </source>
</evidence>
<dbReference type="AlphaFoldDB" id="A0A1S8WX87"/>
<evidence type="ECO:0000313" key="5">
    <source>
        <dbReference type="Proteomes" id="UP000243686"/>
    </source>
</evidence>
<evidence type="ECO:0000259" key="3">
    <source>
        <dbReference type="PROSITE" id="PS50002"/>
    </source>
</evidence>
<gene>
    <name evidence="4" type="ORF">X801_05121</name>
</gene>
<dbReference type="SUPFAM" id="SSF50044">
    <property type="entry name" value="SH3-domain"/>
    <property type="match status" value="1"/>
</dbReference>
<dbReference type="InterPro" id="IPR050384">
    <property type="entry name" value="Endophilin_SH3RF"/>
</dbReference>